<dbReference type="Proteomes" id="UP000694562">
    <property type="component" value="Unplaced"/>
</dbReference>
<reference evidence="1" key="2">
    <citation type="submission" date="2025-09" db="UniProtKB">
        <authorList>
            <consortium name="Ensembl"/>
        </authorList>
    </citation>
    <scope>IDENTIFICATION</scope>
</reference>
<reference evidence="1" key="1">
    <citation type="submission" date="2025-08" db="UniProtKB">
        <authorList>
            <consortium name="Ensembl"/>
        </authorList>
    </citation>
    <scope>IDENTIFICATION</scope>
</reference>
<dbReference type="Ensembl" id="ENSFTIT00000020516.1">
    <property type="protein sequence ID" value="ENSFTIP00000019700.1"/>
    <property type="gene ID" value="ENSFTIG00000012890.1"/>
</dbReference>
<keyword evidence="2" id="KW-1185">Reference proteome</keyword>
<dbReference type="AlphaFoldDB" id="A0A8C4V1H3"/>
<protein>
    <submittedName>
        <fullName evidence="1">Uncharacterized protein</fullName>
    </submittedName>
</protein>
<evidence type="ECO:0000313" key="2">
    <source>
        <dbReference type="Proteomes" id="UP000694562"/>
    </source>
</evidence>
<organism evidence="1 2">
    <name type="scientific">Falco tinnunculus</name>
    <name type="common">Common kestrel</name>
    <dbReference type="NCBI Taxonomy" id="100819"/>
    <lineage>
        <taxon>Eukaryota</taxon>
        <taxon>Metazoa</taxon>
        <taxon>Chordata</taxon>
        <taxon>Craniata</taxon>
        <taxon>Vertebrata</taxon>
        <taxon>Euteleostomi</taxon>
        <taxon>Archelosauria</taxon>
        <taxon>Archosauria</taxon>
        <taxon>Dinosauria</taxon>
        <taxon>Saurischia</taxon>
        <taxon>Theropoda</taxon>
        <taxon>Coelurosauria</taxon>
        <taxon>Aves</taxon>
        <taxon>Neognathae</taxon>
        <taxon>Neoaves</taxon>
        <taxon>Telluraves</taxon>
        <taxon>Australaves</taxon>
        <taxon>Falconiformes</taxon>
        <taxon>Falconidae</taxon>
        <taxon>Falco</taxon>
    </lineage>
</organism>
<name>A0A8C4V1H3_FALTI</name>
<accession>A0A8C4V1H3</accession>
<sequence length="124" mass="13883">MTKQQTNQIKNIMITGMKSTWKPAVNGVHILELYILCIHPKYKEKLLIIGNYTTEYYGIRVLSCLALLDSCTIPVTSQLTFIKDTNCGIPFSKSLIAETVLLSPCNSGAWFSSFQAVNSNTFKK</sequence>
<evidence type="ECO:0000313" key="1">
    <source>
        <dbReference type="Ensembl" id="ENSFTIP00000019700.1"/>
    </source>
</evidence>
<proteinExistence type="predicted"/>